<dbReference type="GO" id="GO:0072546">
    <property type="term" value="C:EMC complex"/>
    <property type="evidence" value="ECO:0007669"/>
    <property type="project" value="TreeGrafter"/>
</dbReference>
<dbReference type="PANTHER" id="PTHR28144">
    <property type="entry name" value="ER MEMBRANE PROTEIN COMPLEX SUBUNIT 5"/>
    <property type="match status" value="1"/>
</dbReference>
<comment type="similarity">
    <text evidence="2">Belongs to the membrane magnesium transporter (TC 1.A.67) family.</text>
</comment>
<evidence type="ECO:0000256" key="1">
    <source>
        <dbReference type="ARBA" id="ARBA00004127"/>
    </source>
</evidence>
<organism evidence="6 7">
    <name type="scientific">Apodospora peruviana</name>
    <dbReference type="NCBI Taxonomy" id="516989"/>
    <lineage>
        <taxon>Eukaryota</taxon>
        <taxon>Fungi</taxon>
        <taxon>Dikarya</taxon>
        <taxon>Ascomycota</taxon>
        <taxon>Pezizomycotina</taxon>
        <taxon>Sordariomycetes</taxon>
        <taxon>Sordariomycetidae</taxon>
        <taxon>Sordariales</taxon>
        <taxon>Lasiosphaeriaceae</taxon>
        <taxon>Apodospora</taxon>
    </lineage>
</organism>
<evidence type="ECO:0000313" key="6">
    <source>
        <dbReference type="EMBL" id="KAK3330308.1"/>
    </source>
</evidence>
<proteinExistence type="inferred from homology"/>
<comment type="caution">
    <text evidence="6">The sequence shown here is derived from an EMBL/GenBank/DDBJ whole genome shotgun (WGS) entry which is preliminary data.</text>
</comment>
<evidence type="ECO:0000256" key="2">
    <source>
        <dbReference type="ARBA" id="ARBA00006109"/>
    </source>
</evidence>
<gene>
    <name evidence="6" type="ORF">B0H66DRAFT_543456</name>
</gene>
<dbReference type="EMBL" id="JAUEDM010000001">
    <property type="protein sequence ID" value="KAK3330308.1"/>
    <property type="molecule type" value="Genomic_DNA"/>
</dbReference>
<evidence type="ECO:0000256" key="3">
    <source>
        <dbReference type="ARBA" id="ARBA00022692"/>
    </source>
</evidence>
<protein>
    <submittedName>
        <fullName evidence="6">Membrane magnesium transporter-domain-containing protein</fullName>
    </submittedName>
</protein>
<dbReference type="AlphaFoldDB" id="A0AAE0ISC3"/>
<sequence length="155" mass="16958">MSPPTYLSPEMTWISKTITAFGGLLLAHACYSAQEHSALQSLRAATVSLTTASPSVASLPADITIETVLATLILLLGLVLGTRPLRPIEWWVWAGKIEREGEEGFVDNDGEVNKDYIGNPFQVFETRPGFVDIRKQRKEFAEWVKNGGGGAAIRK</sequence>
<evidence type="ECO:0000313" key="7">
    <source>
        <dbReference type="Proteomes" id="UP001283341"/>
    </source>
</evidence>
<reference evidence="6" key="1">
    <citation type="journal article" date="2023" name="Mol. Phylogenet. Evol.">
        <title>Genome-scale phylogeny and comparative genomics of the fungal order Sordariales.</title>
        <authorList>
            <person name="Hensen N."/>
            <person name="Bonometti L."/>
            <person name="Westerberg I."/>
            <person name="Brannstrom I.O."/>
            <person name="Guillou S."/>
            <person name="Cros-Aarteil S."/>
            <person name="Calhoun S."/>
            <person name="Haridas S."/>
            <person name="Kuo A."/>
            <person name="Mondo S."/>
            <person name="Pangilinan J."/>
            <person name="Riley R."/>
            <person name="LaButti K."/>
            <person name="Andreopoulos B."/>
            <person name="Lipzen A."/>
            <person name="Chen C."/>
            <person name="Yan M."/>
            <person name="Daum C."/>
            <person name="Ng V."/>
            <person name="Clum A."/>
            <person name="Steindorff A."/>
            <person name="Ohm R.A."/>
            <person name="Martin F."/>
            <person name="Silar P."/>
            <person name="Natvig D.O."/>
            <person name="Lalanne C."/>
            <person name="Gautier V."/>
            <person name="Ament-Velasquez S.L."/>
            <person name="Kruys A."/>
            <person name="Hutchinson M.I."/>
            <person name="Powell A.J."/>
            <person name="Barry K."/>
            <person name="Miller A.N."/>
            <person name="Grigoriev I.V."/>
            <person name="Debuchy R."/>
            <person name="Gladieux P."/>
            <person name="Hiltunen Thoren M."/>
            <person name="Johannesson H."/>
        </authorList>
    </citation>
    <scope>NUCLEOTIDE SEQUENCE</scope>
    <source>
        <strain evidence="6">CBS 118394</strain>
    </source>
</reference>
<keyword evidence="7" id="KW-1185">Reference proteome</keyword>
<dbReference type="InterPro" id="IPR018937">
    <property type="entry name" value="MMgT"/>
</dbReference>
<name>A0AAE0ISC3_9PEZI</name>
<keyword evidence="4" id="KW-1133">Transmembrane helix</keyword>
<evidence type="ECO:0000256" key="4">
    <source>
        <dbReference type="ARBA" id="ARBA00022989"/>
    </source>
</evidence>
<reference evidence="6" key="2">
    <citation type="submission" date="2023-06" db="EMBL/GenBank/DDBJ databases">
        <authorList>
            <consortium name="Lawrence Berkeley National Laboratory"/>
            <person name="Haridas S."/>
            <person name="Hensen N."/>
            <person name="Bonometti L."/>
            <person name="Westerberg I."/>
            <person name="Brannstrom I.O."/>
            <person name="Guillou S."/>
            <person name="Cros-Aarteil S."/>
            <person name="Calhoun S."/>
            <person name="Kuo A."/>
            <person name="Mondo S."/>
            <person name="Pangilinan J."/>
            <person name="Riley R."/>
            <person name="Labutti K."/>
            <person name="Andreopoulos B."/>
            <person name="Lipzen A."/>
            <person name="Chen C."/>
            <person name="Yanf M."/>
            <person name="Daum C."/>
            <person name="Ng V."/>
            <person name="Clum A."/>
            <person name="Steindorff A."/>
            <person name="Ohm R."/>
            <person name="Martin F."/>
            <person name="Silar P."/>
            <person name="Natvig D."/>
            <person name="Lalanne C."/>
            <person name="Gautier V."/>
            <person name="Ament-Velasquez S.L."/>
            <person name="Kruys A."/>
            <person name="Hutchinson M.I."/>
            <person name="Powell A.J."/>
            <person name="Barry K."/>
            <person name="Miller A.N."/>
            <person name="Grigoriev I.V."/>
            <person name="Debuchy R."/>
            <person name="Gladieux P."/>
            <person name="Thoren M.H."/>
            <person name="Johannesson H."/>
        </authorList>
    </citation>
    <scope>NUCLEOTIDE SEQUENCE</scope>
    <source>
        <strain evidence="6">CBS 118394</strain>
    </source>
</reference>
<accession>A0AAE0ISC3</accession>
<keyword evidence="5" id="KW-0472">Membrane</keyword>
<dbReference type="PANTHER" id="PTHR28144:SF1">
    <property type="entry name" value="ER MEMBRANE PROTEIN COMPLEX SUBUNIT 5"/>
    <property type="match status" value="1"/>
</dbReference>
<evidence type="ECO:0000256" key="5">
    <source>
        <dbReference type="ARBA" id="ARBA00023136"/>
    </source>
</evidence>
<comment type="subcellular location">
    <subcellularLocation>
        <location evidence="1">Endomembrane system</location>
        <topology evidence="1">Multi-pass membrane protein</topology>
    </subcellularLocation>
</comment>
<dbReference type="Proteomes" id="UP001283341">
    <property type="component" value="Unassembled WGS sequence"/>
</dbReference>
<dbReference type="GO" id="GO:0034975">
    <property type="term" value="P:protein folding in endoplasmic reticulum"/>
    <property type="evidence" value="ECO:0007669"/>
    <property type="project" value="TreeGrafter"/>
</dbReference>
<keyword evidence="3" id="KW-0812">Transmembrane</keyword>
<dbReference type="InterPro" id="IPR053279">
    <property type="entry name" value="EMC_subunit"/>
</dbReference>
<dbReference type="Pfam" id="PF10270">
    <property type="entry name" value="MMgT"/>
    <property type="match status" value="1"/>
</dbReference>